<dbReference type="SUPFAM" id="SSF52743">
    <property type="entry name" value="Subtilisin-like"/>
    <property type="match status" value="1"/>
</dbReference>
<evidence type="ECO:0000256" key="3">
    <source>
        <dbReference type="ARBA" id="ARBA00022801"/>
    </source>
</evidence>
<sequence>MSTLKIPGLESLWQKTLGDSRICVAVLDGTVDTSHPCLHGARLKGIQTLISSIANRGTATQHGTHVTSVIFGQHGSSVPGIAPGCRGLIVPIFSDGRGDKPVPCSQVDLARAITQAVENGANIINISGGQLTASPESDRLLANAIRLCREKNVLIVAATGNDGCECLHLPAALESVLAVGAMDSQGNPLDFSNWGKVYRDRGILALGENILGATPDGGTALRTGTSFATPLVSGIVALLLSIQLQQGKTPDPHGIREILLKSALPCGRQNRDNRRCLAGTLNLIGAYTLITQGETQPMSDQIIEETMIQPSEMNAISPELTNAIDNNSIEQLTPLPVLDLGLQRSVPRSGAGLQAAEALPSVSPVMSSRDTRTADAISPSACACGGGGGAPQLVYALGELDTDFGTEARRDSFLQAMPQGMSLLDYLAQNPYEAQSLIWILKLDATPIYAIAPIGAYASLTFDRLRSYLADANIERISVPGTIGGSIRLMSGQVVPVIIPEVRGMYSWSVPDLMEAVMSQINAANVTEEGMRSQMEDYLNRIYYDFRNLGVTPQERALNFSATNAFQVAAAIARAAGSQRVLDSISVEKSPICRPDSDCYDVKLSFFDPEHKERSKRVFRFTVDVSDVIPVTVGRMRTWSQS</sequence>
<keyword evidence="2 5" id="KW-0645">Protease</keyword>
<dbReference type="PRINTS" id="PR00723">
    <property type="entry name" value="SUBTILISIN"/>
</dbReference>
<keyword evidence="4 5" id="KW-0720">Serine protease</keyword>
<dbReference type="InterPro" id="IPR034056">
    <property type="entry name" value="Pep_S8_PatG/PatA-like"/>
</dbReference>
<dbReference type="RefSeq" id="WP_332867610.1">
    <property type="nucleotide sequence ID" value="NZ_JBAFSM010000077.1"/>
</dbReference>
<keyword evidence="3 5" id="KW-0378">Hydrolase</keyword>
<comment type="similarity">
    <text evidence="1 5">Belongs to the peptidase S8 family.</text>
</comment>
<feature type="active site" description="Charge relay system" evidence="5">
    <location>
        <position position="62"/>
    </location>
</feature>
<feature type="active site" description="Charge relay system" evidence="5">
    <location>
        <position position="28"/>
    </location>
</feature>
<dbReference type="CDD" id="cd07476">
    <property type="entry name" value="Peptidases_S8_thiazoline_oxidase_subtilisin-like_protease"/>
    <property type="match status" value="1"/>
</dbReference>
<dbReference type="InterPro" id="IPR023828">
    <property type="entry name" value="Peptidase_S8_Ser-AS"/>
</dbReference>
<feature type="domain" description="PatG" evidence="7">
    <location>
        <begin position="394"/>
        <end position="470"/>
    </location>
</feature>
<evidence type="ECO:0000259" key="6">
    <source>
        <dbReference type="Pfam" id="PF00082"/>
    </source>
</evidence>
<dbReference type="PANTHER" id="PTHR43399">
    <property type="entry name" value="SUBTILISIN-RELATED"/>
    <property type="match status" value="1"/>
</dbReference>
<dbReference type="GO" id="GO:0004252">
    <property type="term" value="F:serine-type endopeptidase activity"/>
    <property type="evidence" value="ECO:0007669"/>
    <property type="project" value="UniProtKB-UniRule"/>
</dbReference>
<dbReference type="InterPro" id="IPR040483">
    <property type="entry name" value="PatG_dom"/>
</dbReference>
<dbReference type="Proteomes" id="UP001328733">
    <property type="component" value="Unassembled WGS sequence"/>
</dbReference>
<evidence type="ECO:0000313" key="9">
    <source>
        <dbReference type="EMBL" id="MEG3440140.1"/>
    </source>
</evidence>
<evidence type="ECO:0000313" key="10">
    <source>
        <dbReference type="Proteomes" id="UP001328733"/>
    </source>
</evidence>
<keyword evidence="10" id="KW-1185">Reference proteome</keyword>
<accession>A0AAW9QXE2</accession>
<dbReference type="NCBIfam" id="TIGR03895">
    <property type="entry name" value="protease_PatA"/>
    <property type="match status" value="1"/>
</dbReference>
<dbReference type="EMBL" id="JBAFSM010000077">
    <property type="protein sequence ID" value="MEG3440140.1"/>
    <property type="molecule type" value="Genomic_DNA"/>
</dbReference>
<dbReference type="Pfam" id="PF00082">
    <property type="entry name" value="Peptidase_S8"/>
    <property type="match status" value="1"/>
</dbReference>
<dbReference type="InterPro" id="IPR000209">
    <property type="entry name" value="Peptidase_S8/S53_dom"/>
</dbReference>
<feature type="domain" description="PatG C-terminal" evidence="8">
    <location>
        <begin position="527"/>
        <end position="639"/>
    </location>
</feature>
<dbReference type="Pfam" id="PF18047">
    <property type="entry name" value="PatG_D"/>
    <property type="match status" value="1"/>
</dbReference>
<evidence type="ECO:0000256" key="5">
    <source>
        <dbReference type="PROSITE-ProRule" id="PRU01240"/>
    </source>
</evidence>
<dbReference type="InterPro" id="IPR036852">
    <property type="entry name" value="Peptidase_S8/S53_dom_sf"/>
</dbReference>
<reference evidence="9 10" key="1">
    <citation type="submission" date="2024-01" db="EMBL/GenBank/DDBJ databases">
        <title>Genomic insights into the taxonomy and metabolism of the cyanobacterium Pannus brasiliensis CCIBt3594.</title>
        <authorList>
            <person name="Machado M."/>
            <person name="Botero N.B."/>
            <person name="Andreote A.P.D."/>
            <person name="Feitosa A.M.T."/>
            <person name="Popin R."/>
            <person name="Sivonen K."/>
            <person name="Fiore M.F."/>
        </authorList>
    </citation>
    <scope>NUCLEOTIDE SEQUENCE [LARGE SCALE GENOMIC DNA]</scope>
    <source>
        <strain evidence="9 10">CCIBt3594</strain>
    </source>
</reference>
<feature type="domain" description="Peptidase S8/S53" evidence="6">
    <location>
        <begin position="21"/>
        <end position="269"/>
    </location>
</feature>
<name>A0AAW9QXE2_9CHRO</name>
<dbReference type="AlphaFoldDB" id="A0AAW9QXE2"/>
<dbReference type="InterPro" id="IPR051048">
    <property type="entry name" value="Peptidase_S8/S53_subtilisin"/>
</dbReference>
<comment type="caution">
    <text evidence="9">The sequence shown here is derived from an EMBL/GenBank/DDBJ whole genome shotgun (WGS) entry which is preliminary data.</text>
</comment>
<dbReference type="InterPro" id="IPR023830">
    <property type="entry name" value="Peptidase_S8A_PatG"/>
</dbReference>
<evidence type="ECO:0000256" key="4">
    <source>
        <dbReference type="ARBA" id="ARBA00022825"/>
    </source>
</evidence>
<evidence type="ECO:0000256" key="2">
    <source>
        <dbReference type="ARBA" id="ARBA00022670"/>
    </source>
</evidence>
<evidence type="ECO:0000259" key="7">
    <source>
        <dbReference type="Pfam" id="PF18047"/>
    </source>
</evidence>
<organism evidence="9 10">
    <name type="scientific">Pannus brasiliensis CCIBt3594</name>
    <dbReference type="NCBI Taxonomy" id="1427578"/>
    <lineage>
        <taxon>Bacteria</taxon>
        <taxon>Bacillati</taxon>
        <taxon>Cyanobacteriota</taxon>
        <taxon>Cyanophyceae</taxon>
        <taxon>Oscillatoriophycideae</taxon>
        <taxon>Chroococcales</taxon>
        <taxon>Microcystaceae</taxon>
        <taxon>Pannus</taxon>
    </lineage>
</organism>
<dbReference type="PROSITE" id="PS51892">
    <property type="entry name" value="SUBTILASE"/>
    <property type="match status" value="1"/>
</dbReference>
<dbReference type="InterPro" id="IPR040636">
    <property type="entry name" value="PatG_C"/>
</dbReference>
<dbReference type="Gene3D" id="3.40.50.200">
    <property type="entry name" value="Peptidase S8/S53 domain"/>
    <property type="match status" value="1"/>
</dbReference>
<dbReference type="InterPro" id="IPR015500">
    <property type="entry name" value="Peptidase_S8_subtilisin-rel"/>
</dbReference>
<evidence type="ECO:0000259" key="8">
    <source>
        <dbReference type="Pfam" id="PF18065"/>
    </source>
</evidence>
<feature type="active site" description="Charge relay system" evidence="5">
    <location>
        <position position="226"/>
    </location>
</feature>
<evidence type="ECO:0000256" key="1">
    <source>
        <dbReference type="ARBA" id="ARBA00011073"/>
    </source>
</evidence>
<gene>
    <name evidence="9" type="ORF">V0288_23625</name>
</gene>
<dbReference type="PROSITE" id="PS00138">
    <property type="entry name" value="SUBTILASE_SER"/>
    <property type="match status" value="1"/>
</dbReference>
<protein>
    <submittedName>
        <fullName evidence="9">PatA/PatG family cyanobactin maturation protease</fullName>
    </submittedName>
</protein>
<dbReference type="Pfam" id="PF18065">
    <property type="entry name" value="PatG_C"/>
    <property type="match status" value="1"/>
</dbReference>
<dbReference type="PANTHER" id="PTHR43399:SF4">
    <property type="entry name" value="CELL WALL-ASSOCIATED PROTEASE"/>
    <property type="match status" value="1"/>
</dbReference>
<dbReference type="GO" id="GO:0006508">
    <property type="term" value="P:proteolysis"/>
    <property type="evidence" value="ECO:0007669"/>
    <property type="project" value="UniProtKB-KW"/>
</dbReference>
<proteinExistence type="inferred from homology"/>